<reference evidence="1 2" key="1">
    <citation type="submission" date="2015-09" db="EMBL/GenBank/DDBJ databases">
        <title>Trachymyrmex cornetzi WGS genome.</title>
        <authorList>
            <person name="Nygaard S."/>
            <person name="Hu H."/>
            <person name="Boomsma J."/>
            <person name="Zhang G."/>
        </authorList>
    </citation>
    <scope>NUCLEOTIDE SEQUENCE [LARGE SCALE GENOMIC DNA]</scope>
    <source>
        <strain evidence="1">Tcor2-1</strain>
        <tissue evidence="1">Whole body</tissue>
    </source>
</reference>
<proteinExistence type="predicted"/>
<keyword evidence="2" id="KW-1185">Reference proteome</keyword>
<evidence type="ECO:0000313" key="2">
    <source>
        <dbReference type="Proteomes" id="UP000078492"/>
    </source>
</evidence>
<accession>A0A195E2W7</accession>
<name>A0A195E2W7_9HYME</name>
<sequence>MLRRPWRRLYEDLVSSKCLSRRGNSSVPATIEPMVKLLFTSLIQNLFEIGYEVGFTRERDNTKAVFRLRDKYETTFCTFTKFIVLDSMKFNFESTKKESKECNNDIIYANMRAVKRGYANVTRRDAMRRDATRLAAAVAVRIVLYGSISLTKVVRPCEYGPSRDGPKGVNARVTPTECGIRNRCGDVAWVLQNESFASRRAASAGSCGRARYYINAFWKVRKYTTARGRYGRLDPFSGLPKGSRTCFDQSFLHGSLSVERLSPVAFGLPHVITDKRARHCRPSRPRRENETQALVGSVRRLRMNTNWHRGRWN</sequence>
<protein>
    <submittedName>
        <fullName evidence="1">Uncharacterized protein</fullName>
    </submittedName>
</protein>
<dbReference type="Proteomes" id="UP000078492">
    <property type="component" value="Unassembled WGS sequence"/>
</dbReference>
<dbReference type="AlphaFoldDB" id="A0A195E2W7"/>
<dbReference type="EMBL" id="KQ979763">
    <property type="protein sequence ID" value="KYN19229.1"/>
    <property type="molecule type" value="Genomic_DNA"/>
</dbReference>
<evidence type="ECO:0000313" key="1">
    <source>
        <dbReference type="EMBL" id="KYN19229.1"/>
    </source>
</evidence>
<organism evidence="1 2">
    <name type="scientific">Trachymyrmex cornetzi</name>
    <dbReference type="NCBI Taxonomy" id="471704"/>
    <lineage>
        <taxon>Eukaryota</taxon>
        <taxon>Metazoa</taxon>
        <taxon>Ecdysozoa</taxon>
        <taxon>Arthropoda</taxon>
        <taxon>Hexapoda</taxon>
        <taxon>Insecta</taxon>
        <taxon>Pterygota</taxon>
        <taxon>Neoptera</taxon>
        <taxon>Endopterygota</taxon>
        <taxon>Hymenoptera</taxon>
        <taxon>Apocrita</taxon>
        <taxon>Aculeata</taxon>
        <taxon>Formicoidea</taxon>
        <taxon>Formicidae</taxon>
        <taxon>Myrmicinae</taxon>
        <taxon>Trachymyrmex</taxon>
    </lineage>
</organism>
<gene>
    <name evidence="1" type="ORF">ALC57_08406</name>
</gene>